<feature type="compositionally biased region" description="Polar residues" evidence="3">
    <location>
        <begin position="8"/>
        <end position="21"/>
    </location>
</feature>
<keyword evidence="6" id="KW-1185">Reference proteome</keyword>
<comment type="similarity">
    <text evidence="1">Belongs to the AB hydrolase superfamily.</text>
</comment>
<protein>
    <recommendedName>
        <fullName evidence="4">AB hydrolase-1 domain-containing protein</fullName>
    </recommendedName>
</protein>
<organism evidence="5 6">
    <name type="scientific">Scylla paramamosain</name>
    <name type="common">Mud crab</name>
    <dbReference type="NCBI Taxonomy" id="85552"/>
    <lineage>
        <taxon>Eukaryota</taxon>
        <taxon>Metazoa</taxon>
        <taxon>Ecdysozoa</taxon>
        <taxon>Arthropoda</taxon>
        <taxon>Crustacea</taxon>
        <taxon>Multicrustacea</taxon>
        <taxon>Malacostraca</taxon>
        <taxon>Eumalacostraca</taxon>
        <taxon>Eucarida</taxon>
        <taxon>Decapoda</taxon>
        <taxon>Pleocyemata</taxon>
        <taxon>Brachyura</taxon>
        <taxon>Eubrachyura</taxon>
        <taxon>Portunoidea</taxon>
        <taxon>Portunidae</taxon>
        <taxon>Portuninae</taxon>
        <taxon>Scylla</taxon>
    </lineage>
</organism>
<dbReference type="GO" id="GO:0016787">
    <property type="term" value="F:hydrolase activity"/>
    <property type="evidence" value="ECO:0007669"/>
    <property type="project" value="UniProtKB-KW"/>
</dbReference>
<dbReference type="PANTHER" id="PTHR43798:SF14">
    <property type="entry name" value="SERINE HYDROLASE-LIKE PROTEIN DDB_G0286239"/>
    <property type="match status" value="1"/>
</dbReference>
<evidence type="ECO:0000313" key="5">
    <source>
        <dbReference type="EMBL" id="KAK8404219.1"/>
    </source>
</evidence>
<dbReference type="Gene3D" id="3.40.50.1820">
    <property type="entry name" value="alpha/beta hydrolase"/>
    <property type="match status" value="1"/>
</dbReference>
<gene>
    <name evidence="5" type="ORF">O3P69_000348</name>
</gene>
<dbReference type="InterPro" id="IPR050266">
    <property type="entry name" value="AB_hydrolase_sf"/>
</dbReference>
<evidence type="ECO:0000256" key="3">
    <source>
        <dbReference type="SAM" id="MobiDB-lite"/>
    </source>
</evidence>
<dbReference type="Proteomes" id="UP001487740">
    <property type="component" value="Unassembled WGS sequence"/>
</dbReference>
<keyword evidence="2" id="KW-0378">Hydrolase</keyword>
<sequence length="356" mass="39727">MPEATLRRNGSSEMASTSQLNGVGGDHATTKTHTANGHATNGCTSSNHASNGHCRAASDTSSVEWEDFEVHIGWGTMRGKIRGSGPELVLGVHGWLDNANTFDLLCHHLPENTRFLSLDLPGHGRSDHFSPGFIYDPRGYMAAIKKTMTAIGWQRFTYLGHSMGAVVGIMYTSVFPEDVKAFISIDIIKPWSLDPERQPGALKKYMLQYFDNEDKASKQPLVYEEEELVKKTMEGSQSLDERGARILLQRGARRAKDGSGLVLTRDLRVKTFFIGFISMDEWLEMAKAITCPLLIVRAKDGHAYEPEEKYKVMLKAFSQSCHHFQYHEVEGKHHVHLTNAGGVADLITPFLHKLKE</sequence>
<dbReference type="GO" id="GO:0016020">
    <property type="term" value="C:membrane"/>
    <property type="evidence" value="ECO:0007669"/>
    <property type="project" value="TreeGrafter"/>
</dbReference>
<reference evidence="5 6" key="1">
    <citation type="submission" date="2023-03" db="EMBL/GenBank/DDBJ databases">
        <title>High-quality genome of Scylla paramamosain provides insights in environmental adaptation.</title>
        <authorList>
            <person name="Zhang L."/>
        </authorList>
    </citation>
    <scope>NUCLEOTIDE SEQUENCE [LARGE SCALE GENOMIC DNA]</scope>
    <source>
        <strain evidence="5">LZ_2023a</strain>
        <tissue evidence="5">Muscle</tissue>
    </source>
</reference>
<dbReference type="AlphaFoldDB" id="A0AAW0UVR0"/>
<evidence type="ECO:0000313" key="6">
    <source>
        <dbReference type="Proteomes" id="UP001487740"/>
    </source>
</evidence>
<dbReference type="PANTHER" id="PTHR43798">
    <property type="entry name" value="MONOACYLGLYCEROL LIPASE"/>
    <property type="match status" value="1"/>
</dbReference>
<comment type="caution">
    <text evidence="5">The sequence shown here is derived from an EMBL/GenBank/DDBJ whole genome shotgun (WGS) entry which is preliminary data.</text>
</comment>
<dbReference type="InterPro" id="IPR029058">
    <property type="entry name" value="AB_hydrolase_fold"/>
</dbReference>
<dbReference type="EMBL" id="JARAKH010000005">
    <property type="protein sequence ID" value="KAK8404219.1"/>
    <property type="molecule type" value="Genomic_DNA"/>
</dbReference>
<evidence type="ECO:0000259" key="4">
    <source>
        <dbReference type="Pfam" id="PF00561"/>
    </source>
</evidence>
<feature type="compositionally biased region" description="Polar residues" evidence="3">
    <location>
        <begin position="31"/>
        <end position="50"/>
    </location>
</feature>
<name>A0AAW0UVR0_SCYPA</name>
<dbReference type="Pfam" id="PF00561">
    <property type="entry name" value="Abhydrolase_1"/>
    <property type="match status" value="1"/>
</dbReference>
<evidence type="ECO:0000256" key="2">
    <source>
        <dbReference type="ARBA" id="ARBA00022801"/>
    </source>
</evidence>
<accession>A0AAW0UVR0</accession>
<evidence type="ECO:0000256" key="1">
    <source>
        <dbReference type="ARBA" id="ARBA00008645"/>
    </source>
</evidence>
<proteinExistence type="inferred from homology"/>
<dbReference type="InterPro" id="IPR000073">
    <property type="entry name" value="AB_hydrolase_1"/>
</dbReference>
<feature type="domain" description="AB hydrolase-1" evidence="4">
    <location>
        <begin position="88"/>
        <end position="339"/>
    </location>
</feature>
<dbReference type="SUPFAM" id="SSF53474">
    <property type="entry name" value="alpha/beta-Hydrolases"/>
    <property type="match status" value="1"/>
</dbReference>
<feature type="region of interest" description="Disordered" evidence="3">
    <location>
        <begin position="1"/>
        <end position="55"/>
    </location>
</feature>